<dbReference type="EMBL" id="JACEIK010011878">
    <property type="protein sequence ID" value="MCE3215936.1"/>
    <property type="molecule type" value="Genomic_DNA"/>
</dbReference>
<comment type="caution">
    <text evidence="1">The sequence shown here is derived from an EMBL/GenBank/DDBJ whole genome shotgun (WGS) entry which is preliminary data.</text>
</comment>
<dbReference type="PANTHER" id="PTHR48302:SF2">
    <property type="entry name" value="DUF1985 DOMAIN-CONTAINING PROTEIN"/>
    <property type="match status" value="1"/>
</dbReference>
<dbReference type="Proteomes" id="UP000823775">
    <property type="component" value="Unassembled WGS sequence"/>
</dbReference>
<keyword evidence="2" id="KW-1185">Reference proteome</keyword>
<accession>A0ABS8WVQ0</accession>
<evidence type="ECO:0000313" key="2">
    <source>
        <dbReference type="Proteomes" id="UP000823775"/>
    </source>
</evidence>
<reference evidence="1 2" key="1">
    <citation type="journal article" date="2021" name="BMC Genomics">
        <title>Datura genome reveals duplications of psychoactive alkaloid biosynthetic genes and high mutation rate following tissue culture.</title>
        <authorList>
            <person name="Rajewski A."/>
            <person name="Carter-House D."/>
            <person name="Stajich J."/>
            <person name="Litt A."/>
        </authorList>
    </citation>
    <scope>NUCLEOTIDE SEQUENCE [LARGE SCALE GENOMIC DNA]</scope>
    <source>
        <strain evidence="1">AR-01</strain>
    </source>
</reference>
<gene>
    <name evidence="1" type="ORF">HAX54_004137</name>
</gene>
<evidence type="ECO:0000313" key="1">
    <source>
        <dbReference type="EMBL" id="MCE3215936.1"/>
    </source>
</evidence>
<organism evidence="1 2">
    <name type="scientific">Datura stramonium</name>
    <name type="common">Jimsonweed</name>
    <name type="synonym">Common thornapple</name>
    <dbReference type="NCBI Taxonomy" id="4076"/>
    <lineage>
        <taxon>Eukaryota</taxon>
        <taxon>Viridiplantae</taxon>
        <taxon>Streptophyta</taxon>
        <taxon>Embryophyta</taxon>
        <taxon>Tracheophyta</taxon>
        <taxon>Spermatophyta</taxon>
        <taxon>Magnoliopsida</taxon>
        <taxon>eudicotyledons</taxon>
        <taxon>Gunneridae</taxon>
        <taxon>Pentapetalae</taxon>
        <taxon>asterids</taxon>
        <taxon>lamiids</taxon>
        <taxon>Solanales</taxon>
        <taxon>Solanaceae</taxon>
        <taxon>Solanoideae</taxon>
        <taxon>Datureae</taxon>
        <taxon>Datura</taxon>
    </lineage>
</organism>
<name>A0ABS8WVQ0_DATST</name>
<proteinExistence type="predicted"/>
<dbReference type="PANTHER" id="PTHR48302">
    <property type="entry name" value="ULP1 PROTEASE FAMILY, C-TERMINAL CATALYTIC DOMAIN CONTAINING PROTEIN"/>
    <property type="match status" value="1"/>
</dbReference>
<sequence length="159" mass="18115">MKYSWDKKVFEELIKSISKKMDASKKYYRMGGMPLVLQVWLNIVSNPRELSILQLPSPFVEPRSVSPVANAADDSNDDFINDPTDYGLFVDAYSEFLSGGEDIPNVSIDVELLRNRYVSILWDFGMKKIEVDAMSDDEAPPRKIRPIVECSSSVRIILF</sequence>
<protein>
    <submittedName>
        <fullName evidence="1">Uncharacterized protein</fullName>
    </submittedName>
</protein>